<evidence type="ECO:0000256" key="1">
    <source>
        <dbReference type="ARBA" id="ARBA00022729"/>
    </source>
</evidence>
<dbReference type="InParanoid" id="A0A1X2HGT8"/>
<dbReference type="OMA" id="FIFVESF"/>
<dbReference type="PROSITE" id="PS00018">
    <property type="entry name" value="EF_HAND_1"/>
    <property type="match status" value="2"/>
</dbReference>
<sequence>MIGSGESPEKLDENELVYYLFLLHDTDGDNHLDGHELRTAFTDYDEGEEDDPTRYVSLDEVTEMVDHVLEEDDLNGDGLISWDEYMASQLYHGN</sequence>
<protein>
    <recommendedName>
        <fullName evidence="4">EF-hand domain-containing protein</fullName>
    </recommendedName>
</protein>
<dbReference type="EMBL" id="MCGN01000004">
    <property type="protein sequence ID" value="ORY98137.1"/>
    <property type="molecule type" value="Genomic_DNA"/>
</dbReference>
<evidence type="ECO:0000313" key="5">
    <source>
        <dbReference type="EMBL" id="ORY98137.1"/>
    </source>
</evidence>
<dbReference type="InterPro" id="IPR018247">
    <property type="entry name" value="EF_Hand_1_Ca_BS"/>
</dbReference>
<dbReference type="STRING" id="13706.A0A1X2HGT8"/>
<dbReference type="OrthoDB" id="289247at2759"/>
<proteinExistence type="predicted"/>
<evidence type="ECO:0000256" key="3">
    <source>
        <dbReference type="ARBA" id="ARBA00022837"/>
    </source>
</evidence>
<dbReference type="PANTHER" id="PTHR23104:SF1">
    <property type="entry name" value="EF-HAND DOMAIN-CONTAINING PROTEIN"/>
    <property type="match status" value="1"/>
</dbReference>
<keyword evidence="1" id="KW-0732">Signal</keyword>
<evidence type="ECO:0000313" key="6">
    <source>
        <dbReference type="Proteomes" id="UP000242180"/>
    </source>
</evidence>
<keyword evidence="3" id="KW-0106">Calcium</keyword>
<dbReference type="InterPro" id="IPR002048">
    <property type="entry name" value="EF_hand_dom"/>
</dbReference>
<dbReference type="AlphaFoldDB" id="A0A1X2HGT8"/>
<accession>A0A1X2HGT8</accession>
<evidence type="ECO:0000256" key="2">
    <source>
        <dbReference type="ARBA" id="ARBA00022737"/>
    </source>
</evidence>
<name>A0A1X2HGT8_SYNRA</name>
<dbReference type="PROSITE" id="PS50222">
    <property type="entry name" value="EF_HAND_2"/>
    <property type="match status" value="1"/>
</dbReference>
<dbReference type="Proteomes" id="UP000242180">
    <property type="component" value="Unassembled WGS sequence"/>
</dbReference>
<dbReference type="GO" id="GO:0005509">
    <property type="term" value="F:calcium ion binding"/>
    <property type="evidence" value="ECO:0007669"/>
    <property type="project" value="InterPro"/>
</dbReference>
<keyword evidence="6" id="KW-1185">Reference proteome</keyword>
<dbReference type="PANTHER" id="PTHR23104">
    <property type="entry name" value="MULTIPLE COAGULATION FACTOR DEFICIENCY PROTEIN 2 NEURAL STEM CELL DERIVED NEURONAL SURVIVAL PROTEIN"/>
    <property type="match status" value="1"/>
</dbReference>
<organism evidence="5 6">
    <name type="scientific">Syncephalastrum racemosum</name>
    <name type="common">Filamentous fungus</name>
    <dbReference type="NCBI Taxonomy" id="13706"/>
    <lineage>
        <taxon>Eukaryota</taxon>
        <taxon>Fungi</taxon>
        <taxon>Fungi incertae sedis</taxon>
        <taxon>Mucoromycota</taxon>
        <taxon>Mucoromycotina</taxon>
        <taxon>Mucoromycetes</taxon>
        <taxon>Mucorales</taxon>
        <taxon>Syncephalastraceae</taxon>
        <taxon>Syncephalastrum</taxon>
    </lineage>
</organism>
<feature type="domain" description="EF-hand" evidence="4">
    <location>
        <begin position="12"/>
        <end position="47"/>
    </location>
</feature>
<keyword evidence="2" id="KW-0677">Repeat</keyword>
<dbReference type="InterPro" id="IPR052110">
    <property type="entry name" value="MCFD2-like"/>
</dbReference>
<dbReference type="InterPro" id="IPR011992">
    <property type="entry name" value="EF-hand-dom_pair"/>
</dbReference>
<comment type="caution">
    <text evidence="5">The sequence shown here is derived from an EMBL/GenBank/DDBJ whole genome shotgun (WGS) entry which is preliminary data.</text>
</comment>
<dbReference type="SUPFAM" id="SSF47473">
    <property type="entry name" value="EF-hand"/>
    <property type="match status" value="1"/>
</dbReference>
<gene>
    <name evidence="5" type="ORF">BCR43DRAFT_438160</name>
</gene>
<dbReference type="Gene3D" id="1.10.238.10">
    <property type="entry name" value="EF-hand"/>
    <property type="match status" value="1"/>
</dbReference>
<evidence type="ECO:0000259" key="4">
    <source>
        <dbReference type="PROSITE" id="PS50222"/>
    </source>
</evidence>
<reference evidence="5 6" key="1">
    <citation type="submission" date="2016-07" db="EMBL/GenBank/DDBJ databases">
        <title>Pervasive Adenine N6-methylation of Active Genes in Fungi.</title>
        <authorList>
            <consortium name="DOE Joint Genome Institute"/>
            <person name="Mondo S.J."/>
            <person name="Dannebaum R.O."/>
            <person name="Kuo R.C."/>
            <person name="Labutti K."/>
            <person name="Haridas S."/>
            <person name="Kuo A."/>
            <person name="Salamov A."/>
            <person name="Ahrendt S.R."/>
            <person name="Lipzen A."/>
            <person name="Sullivan W."/>
            <person name="Andreopoulos W.B."/>
            <person name="Clum A."/>
            <person name="Lindquist E."/>
            <person name="Daum C."/>
            <person name="Ramamoorthy G.K."/>
            <person name="Gryganskyi A."/>
            <person name="Culley D."/>
            <person name="Magnuson J.K."/>
            <person name="James T.Y."/>
            <person name="O'Malley M.A."/>
            <person name="Stajich J.E."/>
            <person name="Spatafora J.W."/>
            <person name="Visel A."/>
            <person name="Grigoriev I.V."/>
        </authorList>
    </citation>
    <scope>NUCLEOTIDE SEQUENCE [LARGE SCALE GENOMIC DNA]</scope>
    <source>
        <strain evidence="5 6">NRRL 2496</strain>
    </source>
</reference>
<dbReference type="Pfam" id="PF13499">
    <property type="entry name" value="EF-hand_7"/>
    <property type="match status" value="1"/>
</dbReference>